<dbReference type="CDD" id="cd00761">
    <property type="entry name" value="Glyco_tranf_GTA_type"/>
    <property type="match status" value="1"/>
</dbReference>
<dbReference type="InterPro" id="IPR050834">
    <property type="entry name" value="Glycosyltransf_2"/>
</dbReference>
<name>A0A098Y8E2_9ACTN</name>
<keyword evidence="3" id="KW-1185">Reference proteome</keyword>
<dbReference type="GO" id="GO:0044010">
    <property type="term" value="P:single-species biofilm formation"/>
    <property type="evidence" value="ECO:0007669"/>
    <property type="project" value="TreeGrafter"/>
</dbReference>
<dbReference type="PANTHER" id="PTHR43685">
    <property type="entry name" value="GLYCOSYLTRANSFERASE"/>
    <property type="match status" value="1"/>
</dbReference>
<evidence type="ECO:0000313" key="2">
    <source>
        <dbReference type="EMBL" id="KGH46739.1"/>
    </source>
</evidence>
<dbReference type="OrthoDB" id="3171021at2"/>
<dbReference type="Proteomes" id="UP000029713">
    <property type="component" value="Unassembled WGS sequence"/>
</dbReference>
<evidence type="ECO:0000259" key="1">
    <source>
        <dbReference type="Pfam" id="PF00535"/>
    </source>
</evidence>
<dbReference type="Gene3D" id="3.90.550.10">
    <property type="entry name" value="Spore Coat Polysaccharide Biosynthesis Protein SpsA, Chain A"/>
    <property type="match status" value="1"/>
</dbReference>
<gene>
    <name evidence="2" type="ORF">IN07_10840</name>
</gene>
<feature type="domain" description="Glycosyltransferase 2-like" evidence="1">
    <location>
        <begin position="4"/>
        <end position="168"/>
    </location>
</feature>
<dbReference type="Pfam" id="PF00535">
    <property type="entry name" value="Glycos_transf_2"/>
    <property type="match status" value="1"/>
</dbReference>
<dbReference type="InterPro" id="IPR001173">
    <property type="entry name" value="Glyco_trans_2-like"/>
</dbReference>
<organism evidence="2 3">
    <name type="scientific">Modestobacter caceresii</name>
    <dbReference type="NCBI Taxonomy" id="1522368"/>
    <lineage>
        <taxon>Bacteria</taxon>
        <taxon>Bacillati</taxon>
        <taxon>Actinomycetota</taxon>
        <taxon>Actinomycetes</taxon>
        <taxon>Geodermatophilales</taxon>
        <taxon>Geodermatophilaceae</taxon>
        <taxon>Modestobacter</taxon>
    </lineage>
</organism>
<dbReference type="RefSeq" id="WP_052091117.1">
    <property type="nucleotide sequence ID" value="NZ_JPMX01000042.1"/>
</dbReference>
<dbReference type="PANTHER" id="PTHR43685:SF2">
    <property type="entry name" value="GLYCOSYLTRANSFERASE 2-LIKE DOMAIN-CONTAINING PROTEIN"/>
    <property type="match status" value="1"/>
</dbReference>
<reference evidence="2 3" key="1">
    <citation type="submission" date="2014-07" db="EMBL/GenBank/DDBJ databases">
        <title>Biosystematic studies on Modestobacter strains isolated from extreme hyper-arid desert soil and from historic building.</title>
        <authorList>
            <person name="Bukarasam K."/>
            <person name="Bull A."/>
            <person name="Girard G."/>
            <person name="van Wezel G."/>
            <person name="Goodfellow M."/>
        </authorList>
    </citation>
    <scope>NUCLEOTIDE SEQUENCE [LARGE SCALE GENOMIC DNA]</scope>
    <source>
        <strain evidence="2 3">KNN45-2b</strain>
    </source>
</reference>
<dbReference type="AlphaFoldDB" id="A0A098Y8E2"/>
<proteinExistence type="predicted"/>
<dbReference type="EMBL" id="JPMX01000042">
    <property type="protein sequence ID" value="KGH46739.1"/>
    <property type="molecule type" value="Genomic_DNA"/>
</dbReference>
<dbReference type="InterPro" id="IPR029044">
    <property type="entry name" value="Nucleotide-diphossugar_trans"/>
</dbReference>
<comment type="caution">
    <text evidence="2">The sequence shown here is derived from an EMBL/GenBank/DDBJ whole genome shotgun (WGS) entry which is preliminary data.</text>
</comment>
<dbReference type="SUPFAM" id="SSF53448">
    <property type="entry name" value="Nucleotide-diphospho-sugar transferases"/>
    <property type="match status" value="1"/>
</dbReference>
<dbReference type="STRING" id="1522368.IN07_10840"/>
<sequence>MLISVVLPVYNDAAHLADAIDRVLGQEGVDVELVLVDDGSTDGSRAIAQAAADRDDRIRFVPLPENGGVARARERGVQEATADWIWFVDSDDGWPPDAAAQLLAAAAAFPGTDVVVAGALATFESGKAPTSKEPPAGPPVPGHEAFSLFLTGRITGHLWNKLFRRELLGSIDFTPARVQSDLAMVAQAVAGARWVGFLPVTVYEYRVRSASIITTRSRRVESLELIAAAVEGAARRVDPTAIGTAEYRYFVTRYLTLSGLKDAVLGSYSPAESAQHVRRLRRRLGVRELVLLARRRDAKRLALAISAKVSLSAYRRLLAVANR</sequence>
<protein>
    <recommendedName>
        <fullName evidence="1">Glycosyltransferase 2-like domain-containing protein</fullName>
    </recommendedName>
</protein>
<accession>A0A098Y8E2</accession>
<evidence type="ECO:0000313" key="3">
    <source>
        <dbReference type="Proteomes" id="UP000029713"/>
    </source>
</evidence>